<proteinExistence type="predicted"/>
<evidence type="ECO:0000313" key="2">
    <source>
        <dbReference type="EMBL" id="RVW24603.1"/>
    </source>
</evidence>
<name>A0A438CN21_VITVI</name>
<feature type="compositionally biased region" description="Polar residues" evidence="1">
    <location>
        <begin position="81"/>
        <end position="90"/>
    </location>
</feature>
<dbReference type="PANTHER" id="PTHR47459">
    <property type="entry name" value="KINESIN LIGHT CHAIN-RELATED"/>
    <property type="match status" value="1"/>
</dbReference>
<dbReference type="EMBL" id="QGNW01002169">
    <property type="protein sequence ID" value="RVW24603.1"/>
    <property type="molecule type" value="Genomic_DNA"/>
</dbReference>
<reference evidence="2 3" key="1">
    <citation type="journal article" date="2018" name="PLoS Genet.">
        <title>Population sequencing reveals clonal diversity and ancestral inbreeding in the grapevine cultivar Chardonnay.</title>
        <authorList>
            <person name="Roach M.J."/>
            <person name="Johnson D.L."/>
            <person name="Bohlmann J."/>
            <person name="van Vuuren H.J."/>
            <person name="Jones S.J."/>
            <person name="Pretorius I.S."/>
            <person name="Schmidt S.A."/>
            <person name="Borneman A.R."/>
        </authorList>
    </citation>
    <scope>NUCLEOTIDE SEQUENCE [LARGE SCALE GENOMIC DNA]</scope>
    <source>
        <strain evidence="3">cv. Chardonnay</strain>
        <tissue evidence="2">Leaf</tissue>
    </source>
</reference>
<sequence>MYGGGPRGVLVGFEILATHEIKCYVLAIEFQQRVIDAWEGHGPSAYEELREAQRILTELKKKARGASSNELITKALPLPHSTGSAPTRNLPSGVPVDEKRSNVI</sequence>
<accession>A0A438CN21</accession>
<protein>
    <submittedName>
        <fullName evidence="2">Uncharacterized protein</fullName>
    </submittedName>
</protein>
<evidence type="ECO:0000313" key="3">
    <source>
        <dbReference type="Proteomes" id="UP000288805"/>
    </source>
</evidence>
<dbReference type="Proteomes" id="UP000288805">
    <property type="component" value="Unassembled WGS sequence"/>
</dbReference>
<dbReference type="PANTHER" id="PTHR47459:SF1">
    <property type="entry name" value="KINESIN LIGHT CHAIN-RELATED"/>
    <property type="match status" value="1"/>
</dbReference>
<dbReference type="AlphaFoldDB" id="A0A438CN21"/>
<comment type="caution">
    <text evidence="2">The sequence shown here is derived from an EMBL/GenBank/DDBJ whole genome shotgun (WGS) entry which is preliminary data.</text>
</comment>
<evidence type="ECO:0000256" key="1">
    <source>
        <dbReference type="SAM" id="MobiDB-lite"/>
    </source>
</evidence>
<feature type="region of interest" description="Disordered" evidence="1">
    <location>
        <begin position="72"/>
        <end position="104"/>
    </location>
</feature>
<organism evidence="2 3">
    <name type="scientific">Vitis vinifera</name>
    <name type="common">Grape</name>
    <dbReference type="NCBI Taxonomy" id="29760"/>
    <lineage>
        <taxon>Eukaryota</taxon>
        <taxon>Viridiplantae</taxon>
        <taxon>Streptophyta</taxon>
        <taxon>Embryophyta</taxon>
        <taxon>Tracheophyta</taxon>
        <taxon>Spermatophyta</taxon>
        <taxon>Magnoliopsida</taxon>
        <taxon>eudicotyledons</taxon>
        <taxon>Gunneridae</taxon>
        <taxon>Pentapetalae</taxon>
        <taxon>rosids</taxon>
        <taxon>Vitales</taxon>
        <taxon>Vitaceae</taxon>
        <taxon>Viteae</taxon>
        <taxon>Vitis</taxon>
    </lineage>
</organism>
<gene>
    <name evidence="2" type="ORF">CK203_090205</name>
</gene>